<evidence type="ECO:0000256" key="1">
    <source>
        <dbReference type="ARBA" id="ARBA00004141"/>
    </source>
</evidence>
<sequence>MLLGLTNQAKAQYFTHSIMVMLVHRCLEDDPNRVTVLVVACSLVGVAQWVPPHERSRSVSFTTSGMYLGAAVGMLVLPSLLKFRGPQSVFSCTSGIRRHVAFLWFKYATAPLDLSIRKPLPLVLENPCYLPKQNIWWNRFLFFSGSRFLGIWWAGFAVNHMDIAPKYAGIVMGVSNTAGTLAGIIGVDMTRKLLEAVKDEYSDLSSPE</sequence>
<reference evidence="6" key="1">
    <citation type="submission" date="2019-09" db="EMBL/GenBank/DDBJ databases">
        <title>Draft genome information of white flower Hibiscus syriacus.</title>
        <authorList>
            <person name="Kim Y.-M."/>
        </authorList>
    </citation>
    <scope>NUCLEOTIDE SEQUENCE [LARGE SCALE GENOMIC DNA]</scope>
    <source>
        <strain evidence="6">YM2019G1</strain>
    </source>
</reference>
<dbReference type="Gene3D" id="1.20.1250.20">
    <property type="entry name" value="MFS general substrate transporter like domains"/>
    <property type="match status" value="1"/>
</dbReference>
<feature type="transmembrane region" description="Helical" evidence="5">
    <location>
        <begin position="34"/>
        <end position="52"/>
    </location>
</feature>
<name>A0A6A2X1N3_HIBSY</name>
<evidence type="ECO:0000256" key="5">
    <source>
        <dbReference type="SAM" id="Phobius"/>
    </source>
</evidence>
<evidence type="ECO:0000256" key="4">
    <source>
        <dbReference type="ARBA" id="ARBA00023136"/>
    </source>
</evidence>
<dbReference type="EMBL" id="VEPZ02001728">
    <property type="protein sequence ID" value="KAE8660975.1"/>
    <property type="molecule type" value="Genomic_DNA"/>
</dbReference>
<dbReference type="SUPFAM" id="SSF103473">
    <property type="entry name" value="MFS general substrate transporter"/>
    <property type="match status" value="1"/>
</dbReference>
<accession>A0A6A2X1N3</accession>
<feature type="transmembrane region" description="Helical" evidence="5">
    <location>
        <begin position="167"/>
        <end position="187"/>
    </location>
</feature>
<keyword evidence="2 5" id="KW-0812">Transmembrane</keyword>
<comment type="subcellular location">
    <subcellularLocation>
        <location evidence="1">Membrane</location>
        <topology evidence="1">Multi-pass membrane protein</topology>
    </subcellularLocation>
</comment>
<dbReference type="AlphaFoldDB" id="A0A6A2X1N3"/>
<dbReference type="InterPro" id="IPR036259">
    <property type="entry name" value="MFS_trans_sf"/>
</dbReference>
<protein>
    <submittedName>
        <fullName evidence="6">Anion transporter 6</fullName>
    </submittedName>
</protein>
<feature type="transmembrane region" description="Helical" evidence="5">
    <location>
        <begin position="64"/>
        <end position="81"/>
    </location>
</feature>
<dbReference type="PANTHER" id="PTHR11662">
    <property type="entry name" value="SOLUTE CARRIER FAMILY 17"/>
    <property type="match status" value="1"/>
</dbReference>
<dbReference type="PANTHER" id="PTHR11662:SF282">
    <property type="entry name" value="ANION TRANSPORTER 5-RELATED"/>
    <property type="match status" value="1"/>
</dbReference>
<keyword evidence="4 5" id="KW-0472">Membrane</keyword>
<evidence type="ECO:0000256" key="3">
    <source>
        <dbReference type="ARBA" id="ARBA00022989"/>
    </source>
</evidence>
<dbReference type="InterPro" id="IPR050382">
    <property type="entry name" value="MFS_Na/Anion_cotransporter"/>
</dbReference>
<evidence type="ECO:0000256" key="2">
    <source>
        <dbReference type="ARBA" id="ARBA00022692"/>
    </source>
</evidence>
<feature type="transmembrane region" description="Helical" evidence="5">
    <location>
        <begin position="140"/>
        <end position="161"/>
    </location>
</feature>
<keyword evidence="7" id="KW-1185">Reference proteome</keyword>
<dbReference type="GO" id="GO:0016020">
    <property type="term" value="C:membrane"/>
    <property type="evidence" value="ECO:0007669"/>
    <property type="project" value="UniProtKB-SubCell"/>
</dbReference>
<evidence type="ECO:0000313" key="7">
    <source>
        <dbReference type="Proteomes" id="UP000436088"/>
    </source>
</evidence>
<organism evidence="6 7">
    <name type="scientific">Hibiscus syriacus</name>
    <name type="common">Rose of Sharon</name>
    <dbReference type="NCBI Taxonomy" id="106335"/>
    <lineage>
        <taxon>Eukaryota</taxon>
        <taxon>Viridiplantae</taxon>
        <taxon>Streptophyta</taxon>
        <taxon>Embryophyta</taxon>
        <taxon>Tracheophyta</taxon>
        <taxon>Spermatophyta</taxon>
        <taxon>Magnoliopsida</taxon>
        <taxon>eudicotyledons</taxon>
        <taxon>Gunneridae</taxon>
        <taxon>Pentapetalae</taxon>
        <taxon>rosids</taxon>
        <taxon>malvids</taxon>
        <taxon>Malvales</taxon>
        <taxon>Malvaceae</taxon>
        <taxon>Malvoideae</taxon>
        <taxon>Hibiscus</taxon>
    </lineage>
</organism>
<gene>
    <name evidence="6" type="ORF">F3Y22_tig00116944pilonHSYRG00222</name>
</gene>
<dbReference type="Proteomes" id="UP000436088">
    <property type="component" value="Unassembled WGS sequence"/>
</dbReference>
<keyword evidence="3 5" id="KW-1133">Transmembrane helix</keyword>
<comment type="caution">
    <text evidence="6">The sequence shown here is derived from an EMBL/GenBank/DDBJ whole genome shotgun (WGS) entry which is preliminary data.</text>
</comment>
<evidence type="ECO:0000313" key="6">
    <source>
        <dbReference type="EMBL" id="KAE8660975.1"/>
    </source>
</evidence>
<proteinExistence type="predicted"/>